<dbReference type="Proteomes" id="UP000238479">
    <property type="component" value="Chromosome 1"/>
</dbReference>
<dbReference type="GO" id="GO:0003899">
    <property type="term" value="F:DNA-directed RNA polymerase activity"/>
    <property type="evidence" value="ECO:0007669"/>
    <property type="project" value="InterPro"/>
</dbReference>
<evidence type="ECO:0000313" key="3">
    <source>
        <dbReference type="Proteomes" id="UP000238479"/>
    </source>
</evidence>
<dbReference type="GO" id="GO:0003677">
    <property type="term" value="F:DNA binding"/>
    <property type="evidence" value="ECO:0007669"/>
    <property type="project" value="InterPro"/>
</dbReference>
<dbReference type="InterPro" id="IPR020608">
    <property type="entry name" value="RNA_pol_subH/Rpb5_CS"/>
</dbReference>
<dbReference type="GO" id="GO:0042797">
    <property type="term" value="P:tRNA transcription by RNA polymerase III"/>
    <property type="evidence" value="ECO:0007669"/>
    <property type="project" value="TreeGrafter"/>
</dbReference>
<dbReference type="EMBL" id="PDCK01000039">
    <property type="protein sequence ID" value="PRQ57062.1"/>
    <property type="molecule type" value="Genomic_DNA"/>
</dbReference>
<dbReference type="GO" id="GO:0006366">
    <property type="term" value="P:transcription by RNA polymerase II"/>
    <property type="evidence" value="ECO:0007669"/>
    <property type="project" value="TreeGrafter"/>
</dbReference>
<dbReference type="SUPFAM" id="SSF53036">
    <property type="entry name" value="Eukaryotic RPB5 N-terminal domain"/>
    <property type="match status" value="1"/>
</dbReference>
<keyword evidence="3" id="KW-1185">Reference proteome</keyword>
<gene>
    <name evidence="2" type="ORF">RchiOBHm_Chr1g0344151</name>
</gene>
<name>A0A2P6SEF4_ROSCH</name>
<dbReference type="InterPro" id="IPR036710">
    <property type="entry name" value="RNA_pol_Rpb5_N_sf"/>
</dbReference>
<dbReference type="Gramene" id="PRQ57062">
    <property type="protein sequence ID" value="PRQ57062"/>
    <property type="gene ID" value="RchiOBHm_Chr1g0344151"/>
</dbReference>
<comment type="caution">
    <text evidence="2">The sequence shown here is derived from an EMBL/GenBank/DDBJ whole genome shotgun (WGS) entry which is preliminary data.</text>
</comment>
<dbReference type="PANTHER" id="PTHR10535:SF0">
    <property type="entry name" value="DNA-DIRECTED RNA POLYMERASES I, II, AND III SUBUNIT RPABC1"/>
    <property type="match status" value="1"/>
</dbReference>
<dbReference type="PROSITE" id="PS01110">
    <property type="entry name" value="RNA_POL_H_23KD"/>
    <property type="match status" value="1"/>
</dbReference>
<evidence type="ECO:0000256" key="1">
    <source>
        <dbReference type="ARBA" id="ARBA00025765"/>
    </source>
</evidence>
<keyword evidence="2" id="KW-0240">DNA-directed RNA polymerase</keyword>
<organism evidence="2 3">
    <name type="scientific">Rosa chinensis</name>
    <name type="common">China rose</name>
    <dbReference type="NCBI Taxonomy" id="74649"/>
    <lineage>
        <taxon>Eukaryota</taxon>
        <taxon>Viridiplantae</taxon>
        <taxon>Streptophyta</taxon>
        <taxon>Embryophyta</taxon>
        <taxon>Tracheophyta</taxon>
        <taxon>Spermatophyta</taxon>
        <taxon>Magnoliopsida</taxon>
        <taxon>eudicotyledons</taxon>
        <taxon>Gunneridae</taxon>
        <taxon>Pentapetalae</taxon>
        <taxon>rosids</taxon>
        <taxon>fabids</taxon>
        <taxon>Rosales</taxon>
        <taxon>Rosaceae</taxon>
        <taxon>Rosoideae</taxon>
        <taxon>Rosoideae incertae sedis</taxon>
        <taxon>Rosa</taxon>
    </lineage>
</organism>
<reference evidence="2 3" key="1">
    <citation type="journal article" date="2018" name="Nat. Genet.">
        <title>The Rosa genome provides new insights in the design of modern roses.</title>
        <authorList>
            <person name="Bendahmane M."/>
        </authorList>
    </citation>
    <scope>NUCLEOTIDE SEQUENCE [LARGE SCALE GENOMIC DNA]</scope>
    <source>
        <strain evidence="3">cv. Old Blush</strain>
    </source>
</reference>
<keyword evidence="2" id="KW-0804">Transcription</keyword>
<protein>
    <submittedName>
        <fullName evidence="2">Putative DNA-directed RNA polymerase RPB5 subunit, eukaryote/virus</fullName>
    </submittedName>
</protein>
<dbReference type="PANTHER" id="PTHR10535">
    <property type="entry name" value="DNA-DIRECTED RNA POLYMERASES I, II, AND III SUBUNIT RPABC1"/>
    <property type="match status" value="1"/>
</dbReference>
<dbReference type="GO" id="GO:0006362">
    <property type="term" value="P:transcription elongation by RNA polymerase I"/>
    <property type="evidence" value="ECO:0007669"/>
    <property type="project" value="TreeGrafter"/>
</dbReference>
<proteinExistence type="inferred from homology"/>
<dbReference type="Gene3D" id="3.40.1340.10">
    <property type="entry name" value="RNA polymerase, Rpb5, N-terminal domain"/>
    <property type="match status" value="1"/>
</dbReference>
<sequence length="111" mass="13186">MERTCKGMTLLSIEGSEIYVFFPDEPKIGVKTIKNYIKRLVQEDTDKAIVLIQQHLTPFGKRFISDMRSKYYLEVFQEAELLVQEHVLVPEHKDLKNEEKKTLLERFRLSR</sequence>
<dbReference type="InterPro" id="IPR014381">
    <property type="entry name" value="Arch_Rpo5/euc_Rpb5"/>
</dbReference>
<evidence type="ECO:0000313" key="2">
    <source>
        <dbReference type="EMBL" id="PRQ57062.1"/>
    </source>
</evidence>
<dbReference type="STRING" id="74649.A0A2P6SEF4"/>
<dbReference type="GO" id="GO:0005665">
    <property type="term" value="C:RNA polymerase II, core complex"/>
    <property type="evidence" value="ECO:0007669"/>
    <property type="project" value="TreeGrafter"/>
</dbReference>
<accession>A0A2P6SEF4</accession>
<dbReference type="AlphaFoldDB" id="A0A2P6SEF4"/>
<dbReference type="GO" id="GO:0005666">
    <property type="term" value="C:RNA polymerase III complex"/>
    <property type="evidence" value="ECO:0007669"/>
    <property type="project" value="TreeGrafter"/>
</dbReference>
<comment type="similarity">
    <text evidence="1">Belongs to the archaeal Rpo5/eukaryotic RPB5 RNA polymerase subunit family.</text>
</comment>
<dbReference type="GO" id="GO:0005736">
    <property type="term" value="C:RNA polymerase I complex"/>
    <property type="evidence" value="ECO:0007669"/>
    <property type="project" value="TreeGrafter"/>
</dbReference>